<evidence type="ECO:0000313" key="7">
    <source>
        <dbReference type="EMBL" id="GAA1967588.1"/>
    </source>
</evidence>
<accession>A0ABP5CR52</accession>
<feature type="binding site" evidence="4">
    <location>
        <position position="191"/>
    </location>
    <ligand>
        <name>S-adenosyl-L-methionine</name>
        <dbReference type="ChEBI" id="CHEBI:59789"/>
    </ligand>
</feature>
<feature type="domain" description="Methyltransferase" evidence="5">
    <location>
        <begin position="122"/>
        <end position="208"/>
    </location>
</feature>
<comment type="caution">
    <text evidence="4">Lacks conserved residue(s) required for the propagation of feature annotation.</text>
</comment>
<dbReference type="NCBIfam" id="TIGR03534">
    <property type="entry name" value="RF_mod_PrmC"/>
    <property type="match status" value="1"/>
</dbReference>
<comment type="function">
    <text evidence="4">Methylates the class 1 translation termination release factors RF1/PrfA and RF2/PrfB on the glutamine residue of the universally conserved GGQ motif.</text>
</comment>
<reference evidence="8" key="1">
    <citation type="journal article" date="2019" name="Int. J. Syst. Evol. Microbiol.">
        <title>The Global Catalogue of Microorganisms (GCM) 10K type strain sequencing project: providing services to taxonomists for standard genome sequencing and annotation.</title>
        <authorList>
            <consortium name="The Broad Institute Genomics Platform"/>
            <consortium name="The Broad Institute Genome Sequencing Center for Infectious Disease"/>
            <person name="Wu L."/>
            <person name="Ma J."/>
        </authorList>
    </citation>
    <scope>NUCLEOTIDE SEQUENCE [LARGE SCALE GENOMIC DNA]</scope>
    <source>
        <strain evidence="8">JCM 15309</strain>
    </source>
</reference>
<dbReference type="InterPro" id="IPR002052">
    <property type="entry name" value="DNA_methylase_N6_adenine_CS"/>
</dbReference>
<dbReference type="Proteomes" id="UP001500571">
    <property type="component" value="Unassembled WGS sequence"/>
</dbReference>
<dbReference type="InterPro" id="IPR029063">
    <property type="entry name" value="SAM-dependent_MTases_sf"/>
</dbReference>
<dbReference type="CDD" id="cd02440">
    <property type="entry name" value="AdoMet_MTases"/>
    <property type="match status" value="1"/>
</dbReference>
<dbReference type="HAMAP" id="MF_02126">
    <property type="entry name" value="RF_methyltr_PrmC"/>
    <property type="match status" value="1"/>
</dbReference>
<protein>
    <recommendedName>
        <fullName evidence="4">Release factor glutamine methyltransferase</fullName>
        <shortName evidence="4">RF MTase</shortName>
        <ecNumber evidence="4">2.1.1.297</ecNumber>
    </recommendedName>
    <alternativeName>
        <fullName evidence="4">N5-glutamine methyltransferase PrmC</fullName>
    </alternativeName>
    <alternativeName>
        <fullName evidence="4">Protein-(glutamine-N5) MTase PrmC</fullName>
    </alternativeName>
    <alternativeName>
        <fullName evidence="4">Protein-glutamine N-methyltransferase PrmC</fullName>
    </alternativeName>
</protein>
<dbReference type="InterPro" id="IPR040758">
    <property type="entry name" value="PrmC_N"/>
</dbReference>
<dbReference type="NCBIfam" id="TIGR00536">
    <property type="entry name" value="hemK_fam"/>
    <property type="match status" value="1"/>
</dbReference>
<name>A0ABP5CR52_9ACTN</name>
<evidence type="ECO:0000259" key="6">
    <source>
        <dbReference type="Pfam" id="PF17827"/>
    </source>
</evidence>
<dbReference type="GO" id="GO:0032259">
    <property type="term" value="P:methylation"/>
    <property type="evidence" value="ECO:0007669"/>
    <property type="project" value="UniProtKB-KW"/>
</dbReference>
<dbReference type="Pfam" id="PF13649">
    <property type="entry name" value="Methyltransf_25"/>
    <property type="match status" value="1"/>
</dbReference>
<evidence type="ECO:0000313" key="8">
    <source>
        <dbReference type="Proteomes" id="UP001500571"/>
    </source>
</evidence>
<keyword evidence="1 4" id="KW-0489">Methyltransferase</keyword>
<dbReference type="Gene3D" id="3.40.50.150">
    <property type="entry name" value="Vaccinia Virus protein VP39"/>
    <property type="match status" value="1"/>
</dbReference>
<feature type="binding site" evidence="4">
    <location>
        <begin position="191"/>
        <end position="194"/>
    </location>
    <ligand>
        <name>substrate</name>
    </ligand>
</feature>
<feature type="domain" description="Release factor glutamine methyltransferase N-terminal" evidence="6">
    <location>
        <begin position="9"/>
        <end position="76"/>
    </location>
</feature>
<organism evidence="7 8">
    <name type="scientific">Nocardioides panacihumi</name>
    <dbReference type="NCBI Taxonomy" id="400774"/>
    <lineage>
        <taxon>Bacteria</taxon>
        <taxon>Bacillati</taxon>
        <taxon>Actinomycetota</taxon>
        <taxon>Actinomycetes</taxon>
        <taxon>Propionibacteriales</taxon>
        <taxon>Nocardioidaceae</taxon>
        <taxon>Nocardioides</taxon>
    </lineage>
</organism>
<dbReference type="InterPro" id="IPR050320">
    <property type="entry name" value="N5-glutamine_MTase"/>
</dbReference>
<keyword evidence="3 4" id="KW-0949">S-adenosyl-L-methionine</keyword>
<evidence type="ECO:0000256" key="1">
    <source>
        <dbReference type="ARBA" id="ARBA00022603"/>
    </source>
</evidence>
<dbReference type="PANTHER" id="PTHR18895">
    <property type="entry name" value="HEMK METHYLTRANSFERASE"/>
    <property type="match status" value="1"/>
</dbReference>
<dbReference type="GO" id="GO:0008168">
    <property type="term" value="F:methyltransferase activity"/>
    <property type="evidence" value="ECO:0007669"/>
    <property type="project" value="UniProtKB-KW"/>
</dbReference>
<dbReference type="Gene3D" id="1.10.8.10">
    <property type="entry name" value="DNA helicase RuvA subunit, C-terminal domain"/>
    <property type="match status" value="1"/>
</dbReference>
<dbReference type="EMBL" id="BAAAPB010000003">
    <property type="protein sequence ID" value="GAA1967588.1"/>
    <property type="molecule type" value="Genomic_DNA"/>
</dbReference>
<evidence type="ECO:0000259" key="5">
    <source>
        <dbReference type="Pfam" id="PF13649"/>
    </source>
</evidence>
<dbReference type="EC" id="2.1.1.297" evidence="4"/>
<evidence type="ECO:0000256" key="2">
    <source>
        <dbReference type="ARBA" id="ARBA00022679"/>
    </source>
</evidence>
<keyword evidence="2 4" id="KW-0808">Transferase</keyword>
<comment type="similarity">
    <text evidence="4">Belongs to the protein N5-glutamine methyltransferase family. PrmC subfamily.</text>
</comment>
<dbReference type="PROSITE" id="PS00092">
    <property type="entry name" value="N6_MTASE"/>
    <property type="match status" value="1"/>
</dbReference>
<comment type="caution">
    <text evidence="7">The sequence shown here is derived from an EMBL/GenBank/DDBJ whole genome shotgun (WGS) entry which is preliminary data.</text>
</comment>
<keyword evidence="8" id="KW-1185">Reference proteome</keyword>
<evidence type="ECO:0000256" key="4">
    <source>
        <dbReference type="HAMAP-Rule" id="MF_02126"/>
    </source>
</evidence>
<dbReference type="InterPro" id="IPR004556">
    <property type="entry name" value="HemK-like"/>
</dbReference>
<dbReference type="RefSeq" id="WP_344046090.1">
    <property type="nucleotide sequence ID" value="NZ_BAAAPB010000003.1"/>
</dbReference>
<dbReference type="Pfam" id="PF17827">
    <property type="entry name" value="PrmC_N"/>
    <property type="match status" value="1"/>
</dbReference>
<comment type="catalytic activity">
    <reaction evidence="4">
        <text>L-glutaminyl-[peptide chain release factor] + S-adenosyl-L-methionine = N(5)-methyl-L-glutaminyl-[peptide chain release factor] + S-adenosyl-L-homocysteine + H(+)</text>
        <dbReference type="Rhea" id="RHEA:42896"/>
        <dbReference type="Rhea" id="RHEA-COMP:10271"/>
        <dbReference type="Rhea" id="RHEA-COMP:10272"/>
        <dbReference type="ChEBI" id="CHEBI:15378"/>
        <dbReference type="ChEBI" id="CHEBI:30011"/>
        <dbReference type="ChEBI" id="CHEBI:57856"/>
        <dbReference type="ChEBI" id="CHEBI:59789"/>
        <dbReference type="ChEBI" id="CHEBI:61891"/>
        <dbReference type="EC" id="2.1.1.297"/>
    </reaction>
</comment>
<dbReference type="InterPro" id="IPR041698">
    <property type="entry name" value="Methyltransf_25"/>
</dbReference>
<sequence length="292" mass="30868">MSDVTRRSLLATGAVLLREGGVASPEYDASELLAHVLGVTRGGLVLVDHISDEQSDRYLSLITRRAAREPLQHLTGAAYFRHVELAVGPGVFVPRPETELLAGWAIEQASRVLRATGADPVVVDLCTGSGAIAKSIADEVPGARIHAVELDEAACAWAARNLSGTGVDLRQGDMEQAFDELAGSVDVVVCNPPYIPLDAWESVATEARDHDPDLALYSGQDGLDAMRVLEERAALLLRPGGVVGAEHADEQGPDGVGGGAPAVFAATGRWADVRDNRDLAGRPRFTTARLAR</sequence>
<dbReference type="PANTHER" id="PTHR18895:SF74">
    <property type="entry name" value="MTRF1L RELEASE FACTOR GLUTAMINE METHYLTRANSFERASE"/>
    <property type="match status" value="1"/>
</dbReference>
<evidence type="ECO:0000256" key="3">
    <source>
        <dbReference type="ARBA" id="ARBA00022691"/>
    </source>
</evidence>
<dbReference type="SUPFAM" id="SSF53335">
    <property type="entry name" value="S-adenosyl-L-methionine-dependent methyltransferases"/>
    <property type="match status" value="1"/>
</dbReference>
<gene>
    <name evidence="4 7" type="primary">prmC</name>
    <name evidence="7" type="ORF">GCM10009798_29930</name>
</gene>
<proteinExistence type="inferred from homology"/>
<dbReference type="InterPro" id="IPR019874">
    <property type="entry name" value="RF_methyltr_PrmC"/>
</dbReference>
<feature type="binding site" evidence="4">
    <location>
        <position position="149"/>
    </location>
    <ligand>
        <name>S-adenosyl-L-methionine</name>
        <dbReference type="ChEBI" id="CHEBI:59789"/>
    </ligand>
</feature>